<reference evidence="5" key="1">
    <citation type="submission" date="2021-06" db="EMBL/GenBank/DDBJ databases">
        <authorList>
            <person name="Hodson N. C."/>
            <person name="Mongue J. A."/>
            <person name="Jaron S. K."/>
        </authorList>
    </citation>
    <scope>NUCLEOTIDE SEQUENCE</scope>
</reference>
<dbReference type="GO" id="GO:0032259">
    <property type="term" value="P:methylation"/>
    <property type="evidence" value="ECO:0007669"/>
    <property type="project" value="UniProtKB-KW"/>
</dbReference>
<dbReference type="OrthoDB" id="8123669at2759"/>
<dbReference type="Pfam" id="PF08241">
    <property type="entry name" value="Methyltransf_11"/>
    <property type="match status" value="1"/>
</dbReference>
<feature type="domain" description="Methyltransferase type 11" evidence="4">
    <location>
        <begin position="46"/>
        <end position="137"/>
    </location>
</feature>
<comment type="caution">
    <text evidence="5">The sequence shown here is derived from an EMBL/GenBank/DDBJ whole genome shotgun (WGS) entry which is preliminary data.</text>
</comment>
<dbReference type="Proteomes" id="UP000708208">
    <property type="component" value="Unassembled WGS sequence"/>
</dbReference>
<comment type="similarity">
    <text evidence="1">Belongs to the methyltransferase superfamily.</text>
</comment>
<dbReference type="PANTHER" id="PTHR44942:SF4">
    <property type="entry name" value="METHYLTRANSFERASE TYPE 11 DOMAIN-CONTAINING PROTEIN"/>
    <property type="match status" value="1"/>
</dbReference>
<gene>
    <name evidence="5" type="ORF">AFUS01_LOCUS22595</name>
</gene>
<feature type="non-terminal residue" evidence="5">
    <location>
        <position position="1"/>
    </location>
</feature>
<evidence type="ECO:0000313" key="5">
    <source>
        <dbReference type="EMBL" id="CAG7734193.1"/>
    </source>
</evidence>
<name>A0A8J2P0W9_9HEXA</name>
<evidence type="ECO:0000256" key="1">
    <source>
        <dbReference type="ARBA" id="ARBA00008361"/>
    </source>
</evidence>
<evidence type="ECO:0000256" key="2">
    <source>
        <dbReference type="ARBA" id="ARBA00022603"/>
    </source>
</evidence>
<dbReference type="EMBL" id="CAJVCH010264747">
    <property type="protein sequence ID" value="CAG7734193.1"/>
    <property type="molecule type" value="Genomic_DNA"/>
</dbReference>
<keyword evidence="6" id="KW-1185">Reference proteome</keyword>
<evidence type="ECO:0000313" key="6">
    <source>
        <dbReference type="Proteomes" id="UP000708208"/>
    </source>
</evidence>
<sequence length="146" mass="16054">MSRRFFEGGIVANDYLKSRPNPPAPLVQRVIQYLQEHYEGELDTAIDVGCGSGQNTGLIAEYFNNVIGIDVSIAQVEAAIKENKSANVRFLVGSAENLTVDDKSAQLITSSTAAHWFNLPLFFAEGQRVLCKNGVLALYCNKLFKL</sequence>
<evidence type="ECO:0000259" key="4">
    <source>
        <dbReference type="Pfam" id="PF08241"/>
    </source>
</evidence>
<keyword evidence="2" id="KW-0489">Methyltransferase</keyword>
<dbReference type="InterPro" id="IPR051052">
    <property type="entry name" value="Diverse_substrate_MTase"/>
</dbReference>
<dbReference type="GO" id="GO:0008757">
    <property type="term" value="F:S-adenosylmethionine-dependent methyltransferase activity"/>
    <property type="evidence" value="ECO:0007669"/>
    <property type="project" value="InterPro"/>
</dbReference>
<dbReference type="InterPro" id="IPR013216">
    <property type="entry name" value="Methyltransf_11"/>
</dbReference>
<dbReference type="CDD" id="cd02440">
    <property type="entry name" value="AdoMet_MTases"/>
    <property type="match status" value="1"/>
</dbReference>
<dbReference type="PANTHER" id="PTHR44942">
    <property type="entry name" value="METHYLTRANSF_11 DOMAIN-CONTAINING PROTEIN"/>
    <property type="match status" value="1"/>
</dbReference>
<evidence type="ECO:0000256" key="3">
    <source>
        <dbReference type="ARBA" id="ARBA00022679"/>
    </source>
</evidence>
<keyword evidence="3" id="KW-0808">Transferase</keyword>
<organism evidence="5 6">
    <name type="scientific">Allacma fusca</name>
    <dbReference type="NCBI Taxonomy" id="39272"/>
    <lineage>
        <taxon>Eukaryota</taxon>
        <taxon>Metazoa</taxon>
        <taxon>Ecdysozoa</taxon>
        <taxon>Arthropoda</taxon>
        <taxon>Hexapoda</taxon>
        <taxon>Collembola</taxon>
        <taxon>Symphypleona</taxon>
        <taxon>Sminthuridae</taxon>
        <taxon>Allacma</taxon>
    </lineage>
</organism>
<protein>
    <recommendedName>
        <fullName evidence="4">Methyltransferase type 11 domain-containing protein</fullName>
    </recommendedName>
</protein>
<accession>A0A8J2P0W9</accession>
<dbReference type="AlphaFoldDB" id="A0A8J2P0W9"/>
<feature type="non-terminal residue" evidence="5">
    <location>
        <position position="146"/>
    </location>
</feature>
<proteinExistence type="inferred from homology"/>